<protein>
    <recommendedName>
        <fullName evidence="3">Glycosyltransferase</fullName>
    </recommendedName>
</protein>
<dbReference type="EMBL" id="JAZIBG010000036">
    <property type="protein sequence ID" value="MEF7616113.1"/>
    <property type="molecule type" value="Genomic_DNA"/>
</dbReference>
<name>A0AAW9QJ20_9BURK</name>
<keyword evidence="2" id="KW-1185">Reference proteome</keyword>
<evidence type="ECO:0000313" key="2">
    <source>
        <dbReference type="Proteomes" id="UP001336250"/>
    </source>
</evidence>
<proteinExistence type="predicted"/>
<gene>
    <name evidence="1" type="ORF">V4F39_19520</name>
</gene>
<dbReference type="Gene3D" id="3.40.50.2000">
    <property type="entry name" value="Glycogen Phosphorylase B"/>
    <property type="match status" value="1"/>
</dbReference>
<dbReference type="SUPFAM" id="SSF53756">
    <property type="entry name" value="UDP-Glycosyltransferase/glycogen phosphorylase"/>
    <property type="match status" value="1"/>
</dbReference>
<reference evidence="1 2" key="1">
    <citation type="submission" date="2024-02" db="EMBL/GenBank/DDBJ databases">
        <title>Genome sequence of Aquincola sp. MAHUQ-54.</title>
        <authorList>
            <person name="Huq M.A."/>
        </authorList>
    </citation>
    <scope>NUCLEOTIDE SEQUENCE [LARGE SCALE GENOMIC DNA]</scope>
    <source>
        <strain evidence="1 2">MAHUQ-54</strain>
    </source>
</reference>
<dbReference type="AlphaFoldDB" id="A0AAW9QJ20"/>
<evidence type="ECO:0000313" key="1">
    <source>
        <dbReference type="EMBL" id="MEF7616113.1"/>
    </source>
</evidence>
<dbReference type="Proteomes" id="UP001336250">
    <property type="component" value="Unassembled WGS sequence"/>
</dbReference>
<comment type="caution">
    <text evidence="1">The sequence shown here is derived from an EMBL/GenBank/DDBJ whole genome shotgun (WGS) entry which is preliminary data.</text>
</comment>
<dbReference type="RefSeq" id="WP_332291489.1">
    <property type="nucleotide sequence ID" value="NZ_JAZIBG010000036.1"/>
</dbReference>
<evidence type="ECO:0008006" key="3">
    <source>
        <dbReference type="Google" id="ProtNLM"/>
    </source>
</evidence>
<organism evidence="1 2">
    <name type="scientific">Aquincola agrisoli</name>
    <dbReference type="NCBI Taxonomy" id="3119538"/>
    <lineage>
        <taxon>Bacteria</taxon>
        <taxon>Pseudomonadati</taxon>
        <taxon>Pseudomonadota</taxon>
        <taxon>Betaproteobacteria</taxon>
        <taxon>Burkholderiales</taxon>
        <taxon>Sphaerotilaceae</taxon>
        <taxon>Aquincola</taxon>
    </lineage>
</organism>
<sequence length="756" mass="81798">MADPIAVHLCLMHPPGTAHSQAVADAIAQFRFRFEALGRTVSTEPNRLRHDAINFVFEPRRCAQASLYEQHLAIAVDLAATSRQREPGVLPGGCLEVSDDPDQAARISLGVHAMPILVHGPLPGRPGPAAAPPLSDRPLDILLLGTVSPRQTALLTRLEAQGRSVAVAPDTLPADRRDALVRQARVVLLLAASDSGSVAWQHAATSLTLGTPVLCEMAAPSALPAYLDGCVNGYPAGLIEEGLNHALASLSFAGRARRQIERFWQIDVGSCYADMLAAATSRWPAHRAAQATRPATDTAISWAAARTRHVEVDARPQAPRGAAPLFQHMDGPARQAEQLIAAGRYEDALQTIAGTVHQHYCLPDVKHQALYYPQLDQMIERLSKLVDAGSAPAAEQFSDVTLIVATEVYQIGGHTRVIEDIARAVKRPVIVLTDLFGNYKAEDDKLQWIRDKFSGIHVVCLPAVGMWDKSQALRRIVAHLNVDNIVYVQHHQDPIPFVATLSHPASRKTFVHHGDHNPSLGCTLKGLQHADLSDLLQQTCTQHLGHQTTLLPMHVADRGVRRSGAPDGRALSVATCGHPAKYSKSGELALHRIVATVLQAVPGSFYHIGMLDEAWITQIREHLAAAGVAPGRFVPLGAVASLWDTLLALDVGFYLGSAPVGGGRSAIEAQGAALPLIFYKGEHTGSLLQNYTLYAHQELGWTTLDDLSSRLRTYAPQHKELGQRARAFYEENFSARRFRSVLGELVSEAALLPITA</sequence>
<accession>A0AAW9QJ20</accession>